<keyword evidence="9" id="KW-1185">Reference proteome</keyword>
<dbReference type="OrthoDB" id="441771at2759"/>
<feature type="region of interest" description="Disordered" evidence="7">
    <location>
        <begin position="894"/>
        <end position="915"/>
    </location>
</feature>
<keyword evidence="3" id="KW-0690">Ribosome biogenesis</keyword>
<comment type="caution">
    <text evidence="8">The sequence shown here is derived from an EMBL/GenBank/DDBJ whole genome shotgun (WGS) entry which is preliminary data.</text>
</comment>
<evidence type="ECO:0000256" key="5">
    <source>
        <dbReference type="ARBA" id="ARBA00023242"/>
    </source>
</evidence>
<dbReference type="PANTHER" id="PTHR23183">
    <property type="entry name" value="NOP14"/>
    <property type="match status" value="1"/>
</dbReference>
<feature type="compositionally biased region" description="Basic and acidic residues" evidence="7">
    <location>
        <begin position="304"/>
        <end position="346"/>
    </location>
</feature>
<accession>A0A0F8BIZ4</accession>
<dbReference type="GO" id="GO:0032040">
    <property type="term" value="C:small-subunit processome"/>
    <property type="evidence" value="ECO:0007669"/>
    <property type="project" value="InterPro"/>
</dbReference>
<name>A0A0F8BIZ4_CERFI</name>
<evidence type="ECO:0000313" key="8">
    <source>
        <dbReference type="EMBL" id="KKF92173.1"/>
    </source>
</evidence>
<feature type="region of interest" description="Disordered" evidence="7">
    <location>
        <begin position="59"/>
        <end position="95"/>
    </location>
</feature>
<gene>
    <name evidence="8" type="primary">NOP14</name>
    <name evidence="8" type="ORF">CFO_g5474</name>
</gene>
<reference evidence="8 9" key="1">
    <citation type="submission" date="2015-04" db="EMBL/GenBank/DDBJ databases">
        <title>Genome sequence of Ceratocystis platani, a major pathogen of plane trees.</title>
        <authorList>
            <person name="Belbahri L."/>
        </authorList>
    </citation>
    <scope>NUCLEOTIDE SEQUENCE [LARGE SCALE GENOMIC DNA]</scope>
    <source>
        <strain evidence="8 9">CFO</strain>
    </source>
</reference>
<comment type="similarity">
    <text evidence="2">Belongs to the NOP14 family.</text>
</comment>
<sequence length="915" mass="103760">MAPSQLKRLKSSLREQGIIGPQKSKKQKKAQANDVKGQTERRLRKAAALGSIREQFNPFDLKHSRGPKFEVTTNKPPASKGVMGRPGVTKAVGEQRRQETLLVEMQRRNKVGGILDRRIGEYDPNMALEDKMLERFVAEKQRSHKKSSLFDLEDEEPVSALTHNGQALTFDDYNDNDDDMSDIGSDISMDERKKIKRQRFLEQLQADRDAAEEANEDGQPKVKKSKQEVMKELIAKSKMHKYERQAAKEDDLEVIADIDKETHDVLNLLLGSKPKRDAVSSEKTVTKVAGMDRADFERDFDKKIRLLADDTRSKPAERTKTDEEIAAEQSEKLKKLEEKRLKRMNGEEDSSESETSDDETPTAAPSNVMGDYDEDNEGEDFGLGAGIKTRHTAADLGFDDEDDFLIDDDLVASGSDVDIASSDEDDEDDSSDDQDKDGEEEEEEEEDEFTQGLRLTAQELQNPAFETSGIKTREGIDESGLPYTFPCPQSLDELLTLVTAHPFEKIPTIVQRIRALYHPSLDSSNKDKLSHFVESLVDFVASCHEFEGVEFAVIESVSRHIHSMAKMFPINVAKQCRKYITELAETRPLAPTMGDLVLLTVIGSMFPTSDHFHQVVTPAMLCMGRYLGQKVPQNVTDYAIGAFFVTLVLQYQQIAKRFVPEVFVFALNALVSFAPVKPSTAIGSFPIHEPVKGIRISKAQNTAVRKMRLNDCEIDDELTPKEESVLKVSLVNTFVQLLDSASEVWMDKAAFPETFKSVQDVLMHLRSKSCRSHLPATLIEFLERTATRLARSLKVAQLNRRPLELHHHKPLAIKMSFPKFEDQFDPTKHYDPNKDRAESARLQKEYKRERKGALRELRKDANFMAREKLRVKKIKDDAYEKKFKRLVAEIQGEEGAASNEYEREKMARKRARSRA</sequence>
<keyword evidence="5" id="KW-0539">Nucleus</keyword>
<feature type="compositionally biased region" description="Acidic residues" evidence="7">
    <location>
        <begin position="421"/>
        <end position="449"/>
    </location>
</feature>
<dbReference type="InterPro" id="IPR007276">
    <property type="entry name" value="Nop14"/>
</dbReference>
<feature type="compositionally biased region" description="Basic residues" evidence="7">
    <location>
        <begin position="906"/>
        <end position="915"/>
    </location>
</feature>
<evidence type="ECO:0000256" key="2">
    <source>
        <dbReference type="ARBA" id="ARBA00007466"/>
    </source>
</evidence>
<protein>
    <submittedName>
        <fullName evidence="8">Putative nucleolar complex protein 14</fullName>
    </submittedName>
</protein>
<evidence type="ECO:0000256" key="7">
    <source>
        <dbReference type="SAM" id="MobiDB-lite"/>
    </source>
</evidence>
<dbReference type="PANTHER" id="PTHR23183:SF0">
    <property type="entry name" value="NUCLEOLAR PROTEIN 14"/>
    <property type="match status" value="1"/>
</dbReference>
<organism evidence="8 9">
    <name type="scientific">Ceratocystis fimbriata f. sp. platani</name>
    <dbReference type="NCBI Taxonomy" id="88771"/>
    <lineage>
        <taxon>Eukaryota</taxon>
        <taxon>Fungi</taxon>
        <taxon>Dikarya</taxon>
        <taxon>Ascomycota</taxon>
        <taxon>Pezizomycotina</taxon>
        <taxon>Sordariomycetes</taxon>
        <taxon>Hypocreomycetidae</taxon>
        <taxon>Microascales</taxon>
        <taxon>Ceratocystidaceae</taxon>
        <taxon>Ceratocystis</taxon>
    </lineage>
</organism>
<comment type="subcellular location">
    <subcellularLocation>
        <location evidence="1">Nucleus</location>
        <location evidence="1">Nucleolus</location>
    </subcellularLocation>
</comment>
<feature type="region of interest" description="Disordered" evidence="7">
    <location>
        <begin position="206"/>
        <end position="226"/>
    </location>
</feature>
<dbReference type="GO" id="GO:0030692">
    <property type="term" value="C:Noc4p-Nop14p complex"/>
    <property type="evidence" value="ECO:0007669"/>
    <property type="project" value="TreeGrafter"/>
</dbReference>
<proteinExistence type="inferred from homology"/>
<dbReference type="EMBL" id="LBBL01000557">
    <property type="protein sequence ID" value="KKF92173.1"/>
    <property type="molecule type" value="Genomic_DNA"/>
</dbReference>
<keyword evidence="4" id="KW-0698">rRNA processing</keyword>
<evidence type="ECO:0000256" key="1">
    <source>
        <dbReference type="ARBA" id="ARBA00004604"/>
    </source>
</evidence>
<dbReference type="AlphaFoldDB" id="A0A0F8BIZ4"/>
<dbReference type="GO" id="GO:0030490">
    <property type="term" value="P:maturation of SSU-rRNA"/>
    <property type="evidence" value="ECO:0007669"/>
    <property type="project" value="TreeGrafter"/>
</dbReference>
<dbReference type="Pfam" id="PF04147">
    <property type="entry name" value="Nop14"/>
    <property type="match status" value="1"/>
</dbReference>
<evidence type="ECO:0000256" key="6">
    <source>
        <dbReference type="ARBA" id="ARBA00024695"/>
    </source>
</evidence>
<feature type="compositionally biased region" description="Acidic residues" evidence="7">
    <location>
        <begin position="347"/>
        <end position="360"/>
    </location>
</feature>
<feature type="region of interest" description="Disordered" evidence="7">
    <location>
        <begin position="1"/>
        <end position="41"/>
    </location>
</feature>
<feature type="compositionally biased region" description="Acidic residues" evidence="7">
    <location>
        <begin position="371"/>
        <end position="380"/>
    </location>
</feature>
<feature type="region of interest" description="Disordered" evidence="7">
    <location>
        <begin position="304"/>
        <end position="384"/>
    </location>
</feature>
<comment type="function">
    <text evidence="6">Involved in nucleolar processing of pre-18S ribosomal RNA. Has a role in the nuclear export of 40S pre-ribosomal subunit to the cytoplasm.</text>
</comment>
<evidence type="ECO:0000256" key="3">
    <source>
        <dbReference type="ARBA" id="ARBA00022517"/>
    </source>
</evidence>
<evidence type="ECO:0000313" key="9">
    <source>
        <dbReference type="Proteomes" id="UP000034841"/>
    </source>
</evidence>
<evidence type="ECO:0000256" key="4">
    <source>
        <dbReference type="ARBA" id="ARBA00022552"/>
    </source>
</evidence>
<dbReference type="Proteomes" id="UP000034841">
    <property type="component" value="Unassembled WGS sequence"/>
</dbReference>
<feature type="region of interest" description="Disordered" evidence="7">
    <location>
        <begin position="416"/>
        <end position="475"/>
    </location>
</feature>